<evidence type="ECO:0000313" key="2">
    <source>
        <dbReference type="Proteomes" id="UP000316759"/>
    </source>
</evidence>
<organism evidence="1 2">
    <name type="scientific">Fasciola gigantica</name>
    <name type="common">Giant liver fluke</name>
    <dbReference type="NCBI Taxonomy" id="46835"/>
    <lineage>
        <taxon>Eukaryota</taxon>
        <taxon>Metazoa</taxon>
        <taxon>Spiralia</taxon>
        <taxon>Lophotrochozoa</taxon>
        <taxon>Platyhelminthes</taxon>
        <taxon>Trematoda</taxon>
        <taxon>Digenea</taxon>
        <taxon>Plagiorchiida</taxon>
        <taxon>Echinostomata</taxon>
        <taxon>Echinostomatoidea</taxon>
        <taxon>Fasciolidae</taxon>
        <taxon>Fasciola</taxon>
    </lineage>
</organism>
<accession>A0A504YIF6</accession>
<proteinExistence type="predicted"/>
<dbReference type="AlphaFoldDB" id="A0A504YIF6"/>
<sequence length="125" mass="14184">MQGWEIDPYWLEYNTDLNTVFTIDGMVRMPSRPLQSQRDRLVDKTSENSVAPNFKQFPKSVAAVARTAHRLFGQISLPTTVEVFKPSRNSAYGNDLQVSFACWKLKGGKKQTCILREEGHSSDNC</sequence>
<keyword evidence="2" id="KW-1185">Reference proteome</keyword>
<evidence type="ECO:0000313" key="1">
    <source>
        <dbReference type="EMBL" id="TPP61024.1"/>
    </source>
</evidence>
<name>A0A504YIF6_FASGI</name>
<reference evidence="1 2" key="1">
    <citation type="submission" date="2019-04" db="EMBL/GenBank/DDBJ databases">
        <title>Annotation for the trematode Fasciola gigantica.</title>
        <authorList>
            <person name="Choi Y.-J."/>
        </authorList>
    </citation>
    <scope>NUCLEOTIDE SEQUENCE [LARGE SCALE GENOMIC DNA]</scope>
    <source>
        <strain evidence="1">Uganda_cow_1</strain>
    </source>
</reference>
<dbReference type="OrthoDB" id="6283219at2759"/>
<dbReference type="Proteomes" id="UP000316759">
    <property type="component" value="Unassembled WGS sequence"/>
</dbReference>
<protein>
    <submittedName>
        <fullName evidence="1">Uncharacterized protein</fullName>
    </submittedName>
</protein>
<comment type="caution">
    <text evidence="1">The sequence shown here is derived from an EMBL/GenBank/DDBJ whole genome shotgun (WGS) entry which is preliminary data.</text>
</comment>
<gene>
    <name evidence="1" type="ORF">FGIG_10534</name>
</gene>
<dbReference type="EMBL" id="SUNJ01008707">
    <property type="protein sequence ID" value="TPP61024.1"/>
    <property type="molecule type" value="Genomic_DNA"/>
</dbReference>